<reference evidence="5 6" key="1">
    <citation type="submission" date="2019-11" db="EMBL/GenBank/DDBJ databases">
        <title>Characterisation of Fundicoccus ignavus gen. nov. sp. nov., a novel genus of the family Aerococcaceae from bulk tank milk.</title>
        <authorList>
            <person name="Siebert A."/>
            <person name="Huptas C."/>
            <person name="Wenning M."/>
            <person name="Scherer S."/>
            <person name="Doll E.V."/>
        </authorList>
    </citation>
    <scope>NUCLEOTIDE SEQUENCE [LARGE SCALE GENOMIC DNA]</scope>
    <source>
        <strain evidence="5 6">DSM 109652</strain>
    </source>
</reference>
<evidence type="ECO:0000256" key="3">
    <source>
        <dbReference type="PIRSR" id="PIRSR005962-1"/>
    </source>
</evidence>
<dbReference type="Gene3D" id="3.30.70.360">
    <property type="match status" value="1"/>
</dbReference>
<name>A0A844C175_9LACT</name>
<dbReference type="RefSeq" id="WP_153833168.1">
    <property type="nucleotide sequence ID" value="NZ_WJQT01000020.1"/>
</dbReference>
<dbReference type="GO" id="GO:0016787">
    <property type="term" value="F:hydrolase activity"/>
    <property type="evidence" value="ECO:0007669"/>
    <property type="project" value="UniProtKB-KW"/>
</dbReference>
<dbReference type="GO" id="GO:0046872">
    <property type="term" value="F:metal ion binding"/>
    <property type="evidence" value="ECO:0007669"/>
    <property type="project" value="UniProtKB-KW"/>
</dbReference>
<feature type="binding site" evidence="3">
    <location>
        <position position="163"/>
    </location>
    <ligand>
        <name>Mn(2+)</name>
        <dbReference type="ChEBI" id="CHEBI:29035"/>
        <label>2</label>
    </ligand>
</feature>
<feature type="binding site" evidence="3">
    <location>
        <position position="103"/>
    </location>
    <ligand>
        <name>Mn(2+)</name>
        <dbReference type="ChEBI" id="CHEBI:29035"/>
        <label>2</label>
    </ligand>
</feature>
<dbReference type="AlphaFoldDB" id="A0A844C175"/>
<evidence type="ECO:0000313" key="5">
    <source>
        <dbReference type="EMBL" id="MRJ48108.1"/>
    </source>
</evidence>
<feature type="binding site" evidence="3">
    <location>
        <position position="139"/>
    </location>
    <ligand>
        <name>Mn(2+)</name>
        <dbReference type="ChEBI" id="CHEBI:29035"/>
        <label>2</label>
    </ligand>
</feature>
<dbReference type="PIRSF" id="PIRSF005962">
    <property type="entry name" value="Pept_M20D_amidohydro"/>
    <property type="match status" value="1"/>
</dbReference>
<evidence type="ECO:0000313" key="6">
    <source>
        <dbReference type="Proteomes" id="UP000440066"/>
    </source>
</evidence>
<dbReference type="Proteomes" id="UP000440066">
    <property type="component" value="Unassembled WGS sequence"/>
</dbReference>
<dbReference type="Gene3D" id="3.40.630.10">
    <property type="entry name" value="Zn peptidases"/>
    <property type="match status" value="1"/>
</dbReference>
<comment type="similarity">
    <text evidence="1">Belongs to the peptidase M20 family.</text>
</comment>
<evidence type="ECO:0000256" key="1">
    <source>
        <dbReference type="ARBA" id="ARBA00006153"/>
    </source>
</evidence>
<feature type="binding site" evidence="3">
    <location>
        <position position="105"/>
    </location>
    <ligand>
        <name>Mn(2+)</name>
        <dbReference type="ChEBI" id="CHEBI:29035"/>
        <label>2</label>
    </ligand>
</feature>
<dbReference type="PANTHER" id="PTHR11014:SF63">
    <property type="entry name" value="METALLOPEPTIDASE, PUTATIVE (AFU_ORTHOLOGUE AFUA_6G09600)-RELATED"/>
    <property type="match status" value="1"/>
</dbReference>
<keyword evidence="2 5" id="KW-0378">Hydrolase</keyword>
<evidence type="ECO:0000259" key="4">
    <source>
        <dbReference type="Pfam" id="PF07687"/>
    </source>
</evidence>
<protein>
    <submittedName>
        <fullName evidence="5">Amidohydrolase</fullName>
    </submittedName>
</protein>
<dbReference type="InterPro" id="IPR036264">
    <property type="entry name" value="Bact_exopeptidase_dim_dom"/>
</dbReference>
<dbReference type="InterPro" id="IPR002933">
    <property type="entry name" value="Peptidase_M20"/>
</dbReference>
<feature type="domain" description="Peptidase M20 dimerisation" evidence="4">
    <location>
        <begin position="187"/>
        <end position="282"/>
    </location>
</feature>
<dbReference type="InterPro" id="IPR011650">
    <property type="entry name" value="Peptidase_M20_dimer"/>
</dbReference>
<sequence length="393" mass="44092">MNTLIKNYILEHENDLIETRRYFHQHPELSFEEFETTKYIADQLDKLDVNYRLMEPTGVLAEIVGAKPGKTVLLRADMDALSIEELNDHLDYCSINSGKMHACGHDAHTSMLLTALKALLSVQEQIKGTVRFIFQPAEEIASGAKKMVEQGILEGVDNVFGIHIWTVNETGLVACDPGPSFASADIFKVHFKGKGGHAAQPHMTHDSVVMAAEYVNNVQSIVSRSVDPLSPAVLTIGKFESGDRFNIIAENAFLEGTVRTFNNETRSIVEKQMKHFAEQVAAMYHGTVDFEYIYMTEAVDNHEGSAKLVQEVTEKAFGKEFIYHDAPTMGAEDFGYYMKDIPGAFATVGCRNTVKETDFPHHHDRFNVDEEALKYGAELYAQYALSYLEQDKF</sequence>
<accession>A0A844C175</accession>
<organism evidence="5 6">
    <name type="scientific">Fundicoccus ignavus</name>
    <dbReference type="NCBI Taxonomy" id="2664442"/>
    <lineage>
        <taxon>Bacteria</taxon>
        <taxon>Bacillati</taxon>
        <taxon>Bacillota</taxon>
        <taxon>Bacilli</taxon>
        <taxon>Lactobacillales</taxon>
        <taxon>Aerococcaceae</taxon>
        <taxon>Fundicoccus</taxon>
    </lineage>
</organism>
<dbReference type="EMBL" id="WJQT01000020">
    <property type="protein sequence ID" value="MRJ48108.1"/>
    <property type="molecule type" value="Genomic_DNA"/>
</dbReference>
<comment type="caution">
    <text evidence="5">The sequence shown here is derived from an EMBL/GenBank/DDBJ whole genome shotgun (WGS) entry which is preliminary data.</text>
</comment>
<evidence type="ECO:0000256" key="2">
    <source>
        <dbReference type="ARBA" id="ARBA00022801"/>
    </source>
</evidence>
<dbReference type="PANTHER" id="PTHR11014">
    <property type="entry name" value="PEPTIDASE M20 FAMILY MEMBER"/>
    <property type="match status" value="1"/>
</dbReference>
<dbReference type="SUPFAM" id="SSF53187">
    <property type="entry name" value="Zn-dependent exopeptidases"/>
    <property type="match status" value="1"/>
</dbReference>
<proteinExistence type="inferred from homology"/>
<gene>
    <name evidence="5" type="ORF">GF867_11080</name>
</gene>
<dbReference type="NCBIfam" id="TIGR01891">
    <property type="entry name" value="amidohydrolases"/>
    <property type="match status" value="1"/>
</dbReference>
<dbReference type="SUPFAM" id="SSF55031">
    <property type="entry name" value="Bacterial exopeptidase dimerisation domain"/>
    <property type="match status" value="1"/>
</dbReference>
<dbReference type="InterPro" id="IPR017439">
    <property type="entry name" value="Amidohydrolase"/>
</dbReference>
<dbReference type="FunFam" id="3.30.70.360:FF:000014">
    <property type="entry name" value="N-acyl-L-amino acid amidohydrolase"/>
    <property type="match status" value="1"/>
</dbReference>
<keyword evidence="3" id="KW-0479">Metal-binding</keyword>
<comment type="cofactor">
    <cofactor evidence="3">
        <name>Mn(2+)</name>
        <dbReference type="ChEBI" id="CHEBI:29035"/>
    </cofactor>
    <text evidence="3">The Mn(2+) ion enhances activity.</text>
</comment>
<dbReference type="Pfam" id="PF01546">
    <property type="entry name" value="Peptidase_M20"/>
    <property type="match status" value="1"/>
</dbReference>
<keyword evidence="3" id="KW-0464">Manganese</keyword>
<dbReference type="Pfam" id="PF07687">
    <property type="entry name" value="M20_dimer"/>
    <property type="match status" value="1"/>
</dbReference>
<feature type="binding site" evidence="3">
    <location>
        <position position="362"/>
    </location>
    <ligand>
        <name>Mn(2+)</name>
        <dbReference type="ChEBI" id="CHEBI:29035"/>
        <label>2</label>
    </ligand>
</feature>